<protein>
    <recommendedName>
        <fullName evidence="1">Flavodoxin-like domain-containing protein</fullName>
    </recommendedName>
</protein>
<reference evidence="2 3" key="1">
    <citation type="journal article" date="2023" name="Commun. Biol.">
        <title>Genome analysis of Parmales, the sister group of diatoms, reveals the evolutionary specialization of diatoms from phago-mixotrophs to photoautotrophs.</title>
        <authorList>
            <person name="Ban H."/>
            <person name="Sato S."/>
            <person name="Yoshikawa S."/>
            <person name="Yamada K."/>
            <person name="Nakamura Y."/>
            <person name="Ichinomiya M."/>
            <person name="Sato N."/>
            <person name="Blanc-Mathieu R."/>
            <person name="Endo H."/>
            <person name="Kuwata A."/>
            <person name="Ogata H."/>
        </authorList>
    </citation>
    <scope>NUCLEOTIDE SEQUENCE [LARGE SCALE GENOMIC DNA]</scope>
</reference>
<accession>A0ABQ6NAI5</accession>
<name>A0ABQ6NAI5_9STRA</name>
<dbReference type="Proteomes" id="UP001165060">
    <property type="component" value="Unassembled WGS sequence"/>
</dbReference>
<dbReference type="InterPro" id="IPR029039">
    <property type="entry name" value="Flavoprotein-like_sf"/>
</dbReference>
<comment type="caution">
    <text evidence="2">The sequence shown here is derived from an EMBL/GenBank/DDBJ whole genome shotgun (WGS) entry which is preliminary data.</text>
</comment>
<evidence type="ECO:0000313" key="3">
    <source>
        <dbReference type="Proteomes" id="UP001165060"/>
    </source>
</evidence>
<evidence type="ECO:0000313" key="2">
    <source>
        <dbReference type="EMBL" id="GMI52748.1"/>
    </source>
</evidence>
<evidence type="ECO:0000259" key="1">
    <source>
        <dbReference type="PROSITE" id="PS50902"/>
    </source>
</evidence>
<dbReference type="SUPFAM" id="SSF52218">
    <property type="entry name" value="Flavoproteins"/>
    <property type="match status" value="1"/>
</dbReference>
<dbReference type="EMBL" id="BRYB01006233">
    <property type="protein sequence ID" value="GMI52748.1"/>
    <property type="molecule type" value="Genomic_DNA"/>
</dbReference>
<organism evidence="2 3">
    <name type="scientific">Tetraparma gracilis</name>
    <dbReference type="NCBI Taxonomy" id="2962635"/>
    <lineage>
        <taxon>Eukaryota</taxon>
        <taxon>Sar</taxon>
        <taxon>Stramenopiles</taxon>
        <taxon>Ochrophyta</taxon>
        <taxon>Bolidophyceae</taxon>
        <taxon>Parmales</taxon>
        <taxon>Triparmaceae</taxon>
        <taxon>Tetraparma</taxon>
    </lineage>
</organism>
<dbReference type="Gene3D" id="3.40.50.360">
    <property type="match status" value="1"/>
</dbReference>
<proteinExistence type="predicted"/>
<gene>
    <name evidence="2" type="ORF">TeGR_g7626</name>
</gene>
<sequence length="204" mass="21401">MSKWMSTPPGAPTPPSSRVLIVYGATKTSQVTFATNLGALWMSRKPERAGGSGAPLLSVTVQEGDDVEVDGLAAGYDLIFAVATSGAAGGPPPRFRKLLHALRAAPPAALSGTQFSVLGFGTSGEALNVPRLLDRFLEAAGSRRCVRRGESGGPTRACAERELWCREVENIANTKGLGVLLRMAPKKLRAGDVREGGVDEEEGE</sequence>
<dbReference type="PROSITE" id="PS50902">
    <property type="entry name" value="FLAVODOXIN_LIKE"/>
    <property type="match status" value="1"/>
</dbReference>
<keyword evidence="3" id="KW-1185">Reference proteome</keyword>
<feature type="domain" description="Flavodoxin-like" evidence="1">
    <location>
        <begin position="19"/>
        <end position="169"/>
    </location>
</feature>
<dbReference type="InterPro" id="IPR008254">
    <property type="entry name" value="Flavodoxin/NO_synth"/>
</dbReference>